<gene>
    <name evidence="1" type="ORF">PLAM_0210</name>
</gene>
<reference evidence="1" key="1">
    <citation type="submission" date="2015-09" db="EMBL/GenBank/DDBJ databases">
        <authorList>
            <person name="Jackson K.R."/>
            <person name="Lunt B.L."/>
            <person name="Fisher J.N.B."/>
            <person name="Gardner A.V."/>
            <person name="Bailey M.E."/>
            <person name="Deus L.M."/>
            <person name="Earl A.S."/>
            <person name="Gibby P.D."/>
            <person name="Hartmann K.A."/>
            <person name="Liu J.E."/>
            <person name="Manci A.M."/>
            <person name="Nielsen D.A."/>
            <person name="Solomon M.B."/>
            <person name="Breakwell D.P."/>
            <person name="Burnett S.H."/>
            <person name="Grose J.H."/>
        </authorList>
    </citation>
    <scope>NUCLEOTIDE SEQUENCE</scope>
    <source>
        <strain evidence="1">7805</strain>
    </source>
</reference>
<dbReference type="EMBL" id="LO018304">
    <property type="protein sequence ID" value="CUM58177.1"/>
    <property type="molecule type" value="Genomic_DNA"/>
</dbReference>
<organism evidence="1">
    <name type="scientific">Planktothrix agardhii</name>
    <name type="common">Oscillatoria agardhii</name>
    <dbReference type="NCBI Taxonomy" id="1160"/>
    <lineage>
        <taxon>Bacteria</taxon>
        <taxon>Bacillati</taxon>
        <taxon>Cyanobacteriota</taxon>
        <taxon>Cyanophyceae</taxon>
        <taxon>Oscillatoriophycideae</taxon>
        <taxon>Oscillatoriales</taxon>
        <taxon>Microcoleaceae</taxon>
        <taxon>Planktothrix</taxon>
    </lineage>
</organism>
<protein>
    <submittedName>
        <fullName evidence="1">Uncharacterized protein</fullName>
    </submittedName>
</protein>
<dbReference type="AlphaFoldDB" id="A0A1J1JBR8"/>
<accession>A0A1J1JBR8</accession>
<proteinExistence type="predicted"/>
<sequence>MELQLTYDGCYVALSEQVKAPLLTLDERLVNSLTGSRFDVRLFTTFSLK</sequence>
<evidence type="ECO:0000313" key="1">
    <source>
        <dbReference type="EMBL" id="CUM58177.1"/>
    </source>
</evidence>
<name>A0A1J1JBR8_PLAAG</name>